<proteinExistence type="predicted"/>
<dbReference type="SUPFAM" id="SSF56672">
    <property type="entry name" value="DNA/RNA polymerases"/>
    <property type="match status" value="1"/>
</dbReference>
<accession>A0A438JAR7</accession>
<reference evidence="1 2" key="1">
    <citation type="journal article" date="2018" name="PLoS Genet.">
        <title>Population sequencing reveals clonal diversity and ancestral inbreeding in the grapevine cultivar Chardonnay.</title>
        <authorList>
            <person name="Roach M.J."/>
            <person name="Johnson D.L."/>
            <person name="Bohlmann J."/>
            <person name="van Vuuren H.J."/>
            <person name="Jones S.J."/>
            <person name="Pretorius I.S."/>
            <person name="Schmidt S.A."/>
            <person name="Borneman A.R."/>
        </authorList>
    </citation>
    <scope>NUCLEOTIDE SEQUENCE [LARGE SCALE GENOMIC DNA]</scope>
    <source>
        <strain evidence="2">cv. Chardonnay</strain>
        <tissue evidence="1">Leaf</tissue>
    </source>
</reference>
<dbReference type="AlphaFoldDB" id="A0A438JAR7"/>
<organism evidence="1 2">
    <name type="scientific">Vitis vinifera</name>
    <name type="common">Grape</name>
    <dbReference type="NCBI Taxonomy" id="29760"/>
    <lineage>
        <taxon>Eukaryota</taxon>
        <taxon>Viridiplantae</taxon>
        <taxon>Streptophyta</taxon>
        <taxon>Embryophyta</taxon>
        <taxon>Tracheophyta</taxon>
        <taxon>Spermatophyta</taxon>
        <taxon>Magnoliopsida</taxon>
        <taxon>eudicotyledons</taxon>
        <taxon>Gunneridae</taxon>
        <taxon>Pentapetalae</taxon>
        <taxon>rosids</taxon>
        <taxon>Vitales</taxon>
        <taxon>Vitaceae</taxon>
        <taxon>Viteae</taxon>
        <taxon>Vitis</taxon>
    </lineage>
</organism>
<sequence>MKLTPAKCVSGVSAGKFLGFMVTQKGIEVNPDQIKAVMATFPLSSKKELQCLTSRLAALGRFITRFTNKLRLFFLTLKGVSTTGWTSDYKEQRLIYYVSKAMVDTEIRYSKMEQTTLTLKSVAQKLHPYFQAHQAIELSEYGIKYQFRLAIKGQVMADFIVEIPQKSSQLARPSENGWWILHVD</sequence>
<dbReference type="Proteomes" id="UP000288805">
    <property type="component" value="Unassembled WGS sequence"/>
</dbReference>
<dbReference type="InterPro" id="IPR043502">
    <property type="entry name" value="DNA/RNA_pol_sf"/>
</dbReference>
<gene>
    <name evidence="1" type="ORF">CK203_018623</name>
</gene>
<comment type="caution">
    <text evidence="1">The sequence shown here is derived from an EMBL/GenBank/DDBJ whole genome shotgun (WGS) entry which is preliminary data.</text>
</comment>
<evidence type="ECO:0000313" key="1">
    <source>
        <dbReference type="EMBL" id="RVX06058.1"/>
    </source>
</evidence>
<protein>
    <recommendedName>
        <fullName evidence="3">Reverse transcriptase RNase H-like domain-containing protein</fullName>
    </recommendedName>
</protein>
<dbReference type="EMBL" id="QGNW01000053">
    <property type="protein sequence ID" value="RVX06058.1"/>
    <property type="molecule type" value="Genomic_DNA"/>
</dbReference>
<name>A0A438JAR7_VITVI</name>
<dbReference type="PANTHER" id="PTHR48475:SF1">
    <property type="entry name" value="RNASE H TYPE-1 DOMAIN-CONTAINING PROTEIN"/>
    <property type="match status" value="1"/>
</dbReference>
<dbReference type="PANTHER" id="PTHR48475">
    <property type="entry name" value="RIBONUCLEASE H"/>
    <property type="match status" value="1"/>
</dbReference>
<evidence type="ECO:0000313" key="2">
    <source>
        <dbReference type="Proteomes" id="UP000288805"/>
    </source>
</evidence>
<evidence type="ECO:0008006" key="3">
    <source>
        <dbReference type="Google" id="ProtNLM"/>
    </source>
</evidence>